<dbReference type="InterPro" id="IPR034015">
    <property type="entry name" value="M1_LTA4H"/>
</dbReference>
<dbReference type="PANTHER" id="PTHR45726">
    <property type="entry name" value="LEUKOTRIENE A-4 HYDROLASE"/>
    <property type="match status" value="1"/>
</dbReference>
<evidence type="ECO:0000256" key="2">
    <source>
        <dbReference type="PIRSR" id="PIRSR634015-3"/>
    </source>
</evidence>
<dbReference type="Proteomes" id="UP000587760">
    <property type="component" value="Unassembled WGS sequence"/>
</dbReference>
<evidence type="ECO:0000259" key="3">
    <source>
        <dbReference type="Pfam" id="PF01433"/>
    </source>
</evidence>
<feature type="active site" description="Proton donor" evidence="1">
    <location>
        <position position="401"/>
    </location>
</feature>
<keyword evidence="4" id="KW-0378">Hydrolase</keyword>
<evidence type="ECO:0000313" key="5">
    <source>
        <dbReference type="Proteomes" id="UP000587760"/>
    </source>
</evidence>
<dbReference type="Pfam" id="PF01433">
    <property type="entry name" value="Peptidase_M1"/>
    <property type="match status" value="1"/>
</dbReference>
<organism evidence="4 5">
    <name type="scientific">Spirochaeta isovalerica</name>
    <dbReference type="NCBI Taxonomy" id="150"/>
    <lineage>
        <taxon>Bacteria</taxon>
        <taxon>Pseudomonadati</taxon>
        <taxon>Spirochaetota</taxon>
        <taxon>Spirochaetia</taxon>
        <taxon>Spirochaetales</taxon>
        <taxon>Spirochaetaceae</taxon>
        <taxon>Spirochaeta</taxon>
    </lineage>
</organism>
<proteinExistence type="predicted"/>
<dbReference type="RefSeq" id="WP_184744220.1">
    <property type="nucleotide sequence ID" value="NZ_JACHGJ010000001.1"/>
</dbReference>
<dbReference type="AlphaFoldDB" id="A0A841R774"/>
<keyword evidence="4" id="KW-0031">Aminopeptidase</keyword>
<dbReference type="EMBL" id="JACHGJ010000001">
    <property type="protein sequence ID" value="MBB6479231.1"/>
    <property type="molecule type" value="Genomic_DNA"/>
</dbReference>
<keyword evidence="5" id="KW-1185">Reference proteome</keyword>
<keyword evidence="2" id="KW-0479">Metal-binding</keyword>
<dbReference type="SUPFAM" id="SSF55486">
    <property type="entry name" value="Metalloproteases ('zincins'), catalytic domain"/>
    <property type="match status" value="1"/>
</dbReference>
<feature type="active site" description="Proton acceptor" evidence="1">
    <location>
        <position position="321"/>
    </location>
</feature>
<feature type="binding site" evidence="2">
    <location>
        <position position="324"/>
    </location>
    <ligand>
        <name>Zn(2+)</name>
        <dbReference type="ChEBI" id="CHEBI:29105"/>
        <note>catalytic</note>
    </ligand>
</feature>
<dbReference type="InterPro" id="IPR027268">
    <property type="entry name" value="Peptidase_M4/M1_CTD_sf"/>
</dbReference>
<gene>
    <name evidence="4" type="ORF">HNR50_000864</name>
</gene>
<name>A0A841R774_9SPIO</name>
<feature type="binding site" evidence="2">
    <location>
        <position position="320"/>
    </location>
    <ligand>
        <name>Zn(2+)</name>
        <dbReference type="ChEBI" id="CHEBI:29105"/>
        <note>catalytic</note>
    </ligand>
</feature>
<keyword evidence="4" id="KW-0645">Protease</keyword>
<reference evidence="4 5" key="1">
    <citation type="submission" date="2020-08" db="EMBL/GenBank/DDBJ databases">
        <title>Genomic Encyclopedia of Type Strains, Phase IV (KMG-IV): sequencing the most valuable type-strain genomes for metagenomic binning, comparative biology and taxonomic classification.</title>
        <authorList>
            <person name="Goeker M."/>
        </authorList>
    </citation>
    <scope>NUCLEOTIDE SEQUENCE [LARGE SCALE GENOMIC DNA]</scope>
    <source>
        <strain evidence="4 5">DSM 2461</strain>
    </source>
</reference>
<dbReference type="GO" id="GO:0008270">
    <property type="term" value="F:zinc ion binding"/>
    <property type="evidence" value="ECO:0007669"/>
    <property type="project" value="InterPro"/>
</dbReference>
<evidence type="ECO:0000256" key="1">
    <source>
        <dbReference type="PIRSR" id="PIRSR634015-1"/>
    </source>
</evidence>
<comment type="cofactor">
    <cofactor evidence="2">
        <name>Zn(2+)</name>
        <dbReference type="ChEBI" id="CHEBI:29105"/>
    </cofactor>
    <text evidence="2">Binds 1 zinc ion per subunit.</text>
</comment>
<dbReference type="Gene3D" id="1.10.390.10">
    <property type="entry name" value="Neutral Protease Domain 2"/>
    <property type="match status" value="1"/>
</dbReference>
<dbReference type="GO" id="GO:0008237">
    <property type="term" value="F:metallopeptidase activity"/>
    <property type="evidence" value="ECO:0007669"/>
    <property type="project" value="InterPro"/>
</dbReference>
<dbReference type="PROSITE" id="PS51257">
    <property type="entry name" value="PROKAR_LIPOPROTEIN"/>
    <property type="match status" value="1"/>
</dbReference>
<dbReference type="InterPro" id="IPR014782">
    <property type="entry name" value="Peptidase_M1_dom"/>
</dbReference>
<feature type="binding site" evidence="2">
    <location>
        <position position="343"/>
    </location>
    <ligand>
        <name>Zn(2+)</name>
        <dbReference type="ChEBI" id="CHEBI:29105"/>
        <note>catalytic</note>
    </ligand>
</feature>
<keyword evidence="2" id="KW-0862">Zinc</keyword>
<feature type="domain" description="Peptidase M1 membrane alanine aminopeptidase" evidence="3">
    <location>
        <begin position="261"/>
        <end position="460"/>
    </location>
</feature>
<accession>A0A841R774</accession>
<dbReference type="PANTHER" id="PTHR45726:SF3">
    <property type="entry name" value="LEUKOTRIENE A-4 HYDROLASE"/>
    <property type="match status" value="1"/>
</dbReference>
<dbReference type="GO" id="GO:0004177">
    <property type="term" value="F:aminopeptidase activity"/>
    <property type="evidence" value="ECO:0007669"/>
    <property type="project" value="UniProtKB-KW"/>
</dbReference>
<evidence type="ECO:0000313" key="4">
    <source>
        <dbReference type="EMBL" id="MBB6479231.1"/>
    </source>
</evidence>
<comment type="caution">
    <text evidence="4">The sequence shown here is derived from an EMBL/GenBank/DDBJ whole genome shotgun (WGS) entry which is preliminary data.</text>
</comment>
<protein>
    <submittedName>
        <fullName evidence="4">Aminopeptidase N</fullName>
    </submittedName>
</protein>
<sequence>MAKLPSFKITCLVSLFILFFFSCSQLREIEQAECALAEIDFTLDNNLETYSGTMKFHGTNDQPAQLESIGFFLLPERTGGNLEISKVSTEQSEPQWKVENSILSIHFTQPIQPGGNYDVQLAFSGSIPRTLKLPGIFFRTDNTVALGHFYPMPIPLDGQGSFAPVEPSSHGDPIESILSRFDVAFQAPSRLRFAASGPVIRESETGDRINCRVSTGPVRDFYLLGSAEWDMVTKVHEGIRISSWYPEGKMQQGIDSLYAMEEALKIFEKHLGPYPYNTLSIVSGPLGPQAGGMEYPGIIVLNDNYYTNEDSHALQIVIAHEIGHQWFYNLVGNDPVMEPWLDESFAQYATWLYFNKLYGERAGNSMITSFQNRWTRVRKAPIPLNLSVHEYEGKEYGAIPYGKGPLFLFTLRSYFGEELFEQFILDYQRTFRWDRMDTEKLRDYMYGYFGEKGDDLFREWVYGET</sequence>